<organism evidence="2 3">
    <name type="scientific">Buchananella hordeovulneris</name>
    <dbReference type="NCBI Taxonomy" id="52770"/>
    <lineage>
        <taxon>Bacteria</taxon>
        <taxon>Bacillati</taxon>
        <taxon>Actinomycetota</taxon>
        <taxon>Actinomycetes</taxon>
        <taxon>Actinomycetales</taxon>
        <taxon>Actinomycetaceae</taxon>
        <taxon>Buchananella</taxon>
    </lineage>
</organism>
<evidence type="ECO:0000313" key="2">
    <source>
        <dbReference type="EMBL" id="OKL51200.1"/>
    </source>
</evidence>
<feature type="chain" id="PRO_5013225375" description="Lipoprotein" evidence="1">
    <location>
        <begin position="37"/>
        <end position="151"/>
    </location>
</feature>
<dbReference type="Proteomes" id="UP000185612">
    <property type="component" value="Unassembled WGS sequence"/>
</dbReference>
<accession>A0A1Q5PUV3</accession>
<name>A0A1Q5PUV3_9ACTO</name>
<keyword evidence="1" id="KW-0732">Signal</keyword>
<feature type="signal peptide" evidence="1">
    <location>
        <begin position="1"/>
        <end position="36"/>
    </location>
</feature>
<evidence type="ECO:0000313" key="3">
    <source>
        <dbReference type="Proteomes" id="UP000185612"/>
    </source>
</evidence>
<reference evidence="3" key="1">
    <citation type="submission" date="2016-12" db="EMBL/GenBank/DDBJ databases">
        <authorList>
            <person name="Meng X."/>
        </authorList>
    </citation>
    <scope>NUCLEOTIDE SEQUENCE [LARGE SCALE GENOMIC DNA]</scope>
    <source>
        <strain evidence="3">DSM 20732</strain>
    </source>
</reference>
<proteinExistence type="predicted"/>
<dbReference type="InParanoid" id="A0A1Q5PUV3"/>
<protein>
    <recommendedName>
        <fullName evidence="4">Lipoprotein</fullName>
    </recommendedName>
</protein>
<dbReference type="RefSeq" id="WP_073825439.1">
    <property type="nucleotide sequence ID" value="NZ_MQVS01000009.1"/>
</dbReference>
<keyword evidence="3" id="KW-1185">Reference proteome</keyword>
<evidence type="ECO:0000256" key="1">
    <source>
        <dbReference type="SAM" id="SignalP"/>
    </source>
</evidence>
<sequence>MIDTILAQSNKLPSPQPKAFFLAAAITLLLTLTACAAEEFADEEKAACNDGHIFSVSSNDPPENIFNKLQLKCREVQDAEKGLTSTITIFAEGSDLSQQAELAVGESFTMENIGRFTLIRAREEPDFVFFRSPSDNVSVCFEPAPDFTYEP</sequence>
<dbReference type="AlphaFoldDB" id="A0A1Q5PUV3"/>
<dbReference type="EMBL" id="MQVS01000009">
    <property type="protein sequence ID" value="OKL51200.1"/>
    <property type="molecule type" value="Genomic_DNA"/>
</dbReference>
<comment type="caution">
    <text evidence="2">The sequence shown here is derived from an EMBL/GenBank/DDBJ whole genome shotgun (WGS) entry which is preliminary data.</text>
</comment>
<gene>
    <name evidence="2" type="ORF">BSZ40_08955</name>
</gene>
<evidence type="ECO:0008006" key="4">
    <source>
        <dbReference type="Google" id="ProtNLM"/>
    </source>
</evidence>
<dbReference type="OrthoDB" id="3268043at2"/>